<evidence type="ECO:0000256" key="1">
    <source>
        <dbReference type="ARBA" id="ARBA00004651"/>
    </source>
</evidence>
<evidence type="ECO:0000256" key="6">
    <source>
        <dbReference type="RuleBase" id="RU004057"/>
    </source>
</evidence>
<evidence type="ECO:0000256" key="5">
    <source>
        <dbReference type="ARBA" id="ARBA00023136"/>
    </source>
</evidence>
<evidence type="ECO:0000313" key="10">
    <source>
        <dbReference type="EMBL" id="EGK72715.1"/>
    </source>
</evidence>
<feature type="transmembrane region" description="Helical" evidence="8">
    <location>
        <begin position="123"/>
        <end position="150"/>
    </location>
</feature>
<feature type="domain" description="MotA/TolQ/ExbB proton channel" evidence="9">
    <location>
        <begin position="73"/>
        <end position="202"/>
    </location>
</feature>
<organism evidence="10 11">
    <name type="scientific">Methyloversatilis universalis (strain ATCC BAA-1314 / DSM 25237 / JCM 13912 / CCUG 52030 / FAM5)</name>
    <dbReference type="NCBI Taxonomy" id="1000565"/>
    <lineage>
        <taxon>Bacteria</taxon>
        <taxon>Pseudomonadati</taxon>
        <taxon>Pseudomonadota</taxon>
        <taxon>Betaproteobacteria</taxon>
        <taxon>Nitrosomonadales</taxon>
        <taxon>Sterolibacteriaceae</taxon>
        <taxon>Methyloversatilis</taxon>
    </lineage>
</organism>
<dbReference type="PANTHER" id="PTHR30625">
    <property type="entry name" value="PROTEIN TOLQ"/>
    <property type="match status" value="1"/>
</dbReference>
<keyword evidence="6" id="KW-0653">Protein transport</keyword>
<dbReference type="Pfam" id="PF01618">
    <property type="entry name" value="MotA_ExbB"/>
    <property type="match status" value="1"/>
</dbReference>
<dbReference type="GO" id="GO:0017038">
    <property type="term" value="P:protein import"/>
    <property type="evidence" value="ECO:0007669"/>
    <property type="project" value="TreeGrafter"/>
</dbReference>
<feature type="region of interest" description="Disordered" evidence="7">
    <location>
        <begin position="220"/>
        <end position="244"/>
    </location>
</feature>
<keyword evidence="2" id="KW-1003">Cell membrane</keyword>
<keyword evidence="5 8" id="KW-0472">Membrane</keyword>
<dbReference type="PANTHER" id="PTHR30625:SF3">
    <property type="entry name" value="TOL-PAL SYSTEM PROTEIN TOLQ"/>
    <property type="match status" value="1"/>
</dbReference>
<dbReference type="GO" id="GO:0005886">
    <property type="term" value="C:plasma membrane"/>
    <property type="evidence" value="ECO:0007669"/>
    <property type="project" value="UniProtKB-SubCell"/>
</dbReference>
<dbReference type="AlphaFoldDB" id="F5R9N3"/>
<keyword evidence="3 8" id="KW-0812">Transmembrane</keyword>
<evidence type="ECO:0000256" key="3">
    <source>
        <dbReference type="ARBA" id="ARBA00022692"/>
    </source>
</evidence>
<dbReference type="STRING" id="1000565.METUNv1_00954"/>
<dbReference type="Proteomes" id="UP000005019">
    <property type="component" value="Unassembled WGS sequence"/>
</dbReference>
<protein>
    <submittedName>
        <fullName evidence="10">Biopolymer transport exbB protein</fullName>
    </submittedName>
</protein>
<keyword evidence="4 8" id="KW-1133">Transmembrane helix</keyword>
<dbReference type="OrthoDB" id="9805133at2"/>
<reference evidence="10 11" key="1">
    <citation type="journal article" date="2011" name="J. Bacteriol.">
        <title>Genome sequence of Methyloversatilis universalis FAM5T, a methylotrophic representative of the order Rhodocyclales.</title>
        <authorList>
            <person name="Kittichotirat W."/>
            <person name="Good N.M."/>
            <person name="Hall R."/>
            <person name="Bringel F."/>
            <person name="Lajus A."/>
            <person name="Medigue C."/>
            <person name="Smalley N.E."/>
            <person name="Beck D."/>
            <person name="Bumgarner R."/>
            <person name="Vuilleumier S."/>
            <person name="Kalyuzhnaya M.G."/>
        </authorList>
    </citation>
    <scope>NUCLEOTIDE SEQUENCE [LARGE SCALE GENOMIC DNA]</scope>
    <source>
        <strain evidence="11">ATCC BAA-1314 / JCM 13912 / FAM5</strain>
    </source>
</reference>
<comment type="caution">
    <text evidence="10">The sequence shown here is derived from an EMBL/GenBank/DDBJ whole genome shotgun (WGS) entry which is preliminary data.</text>
</comment>
<proteinExistence type="inferred from homology"/>
<feature type="transmembrane region" description="Helical" evidence="8">
    <location>
        <begin position="170"/>
        <end position="191"/>
    </location>
</feature>
<dbReference type="EMBL" id="AFHG01000031">
    <property type="protein sequence ID" value="EGK72715.1"/>
    <property type="molecule type" value="Genomic_DNA"/>
</dbReference>
<dbReference type="InterPro" id="IPR050790">
    <property type="entry name" value="ExbB/TolQ_transport"/>
</dbReference>
<keyword evidence="11" id="KW-1185">Reference proteome</keyword>
<keyword evidence="6" id="KW-0813">Transport</keyword>
<evidence type="ECO:0000313" key="11">
    <source>
        <dbReference type="Proteomes" id="UP000005019"/>
    </source>
</evidence>
<dbReference type="InterPro" id="IPR002898">
    <property type="entry name" value="MotA_ExbB_proton_chnl"/>
</dbReference>
<comment type="subcellular location">
    <subcellularLocation>
        <location evidence="1">Cell membrane</location>
        <topology evidence="1">Multi-pass membrane protein</topology>
    </subcellularLocation>
    <subcellularLocation>
        <location evidence="6">Membrane</location>
        <topology evidence="6">Multi-pass membrane protein</topology>
    </subcellularLocation>
</comment>
<sequence length="252" mass="27034">MSLFNSDIEIPTTLLVEATLWVLVAFSVATWTLILIKGIQNWRVSRQNRQFRTDFWHAPNLQAASELDGHDGPIARLARAGFASLGDADRHSDLEHSGDRQDQLERALRQQYQKERRGLEAGLAVLASIGSTAPFVGLFGTVWGIMQALVDIGKNGSASLEVVAGPIGEALIATGVGIAVAVPAVLAYNVFLRRVKAVSADIDDFSADLINLSRRAGFRVGRGTSDSPSPARPADPRAAHGADTPALREVFA</sequence>
<evidence type="ECO:0000259" key="9">
    <source>
        <dbReference type="Pfam" id="PF01618"/>
    </source>
</evidence>
<name>F5R9N3_METUF</name>
<dbReference type="eggNOG" id="COG0811">
    <property type="taxonomic scope" value="Bacteria"/>
</dbReference>
<feature type="transmembrane region" description="Helical" evidence="8">
    <location>
        <begin position="20"/>
        <end position="39"/>
    </location>
</feature>
<evidence type="ECO:0000256" key="7">
    <source>
        <dbReference type="SAM" id="MobiDB-lite"/>
    </source>
</evidence>
<evidence type="ECO:0000256" key="4">
    <source>
        <dbReference type="ARBA" id="ARBA00022989"/>
    </source>
</evidence>
<evidence type="ECO:0000256" key="8">
    <source>
        <dbReference type="SAM" id="Phobius"/>
    </source>
</evidence>
<dbReference type="RefSeq" id="WP_008059349.1">
    <property type="nucleotide sequence ID" value="NZ_AFHG01000031.1"/>
</dbReference>
<evidence type="ECO:0000256" key="2">
    <source>
        <dbReference type="ARBA" id="ARBA00022475"/>
    </source>
</evidence>
<comment type="similarity">
    <text evidence="6">Belongs to the exbB/tolQ family.</text>
</comment>
<gene>
    <name evidence="10" type="ORF">METUNv1_00954</name>
</gene>
<accession>F5R9N3</accession>